<protein>
    <submittedName>
        <fullName evidence="1">Uncharacterized protein</fullName>
    </submittedName>
</protein>
<dbReference type="InterPro" id="IPR011042">
    <property type="entry name" value="6-blade_b-propeller_TolB-like"/>
</dbReference>
<dbReference type="EMBL" id="JAIZAY010000007">
    <property type="protein sequence ID" value="KAJ8039584.1"/>
    <property type="molecule type" value="Genomic_DNA"/>
</dbReference>
<comment type="caution">
    <text evidence="1">The sequence shown here is derived from an EMBL/GenBank/DDBJ whole genome shotgun (WGS) entry which is preliminary data.</text>
</comment>
<dbReference type="Proteomes" id="UP001152320">
    <property type="component" value="Chromosome 7"/>
</dbReference>
<proteinExistence type="predicted"/>
<evidence type="ECO:0000313" key="1">
    <source>
        <dbReference type="EMBL" id="KAJ8039584.1"/>
    </source>
</evidence>
<dbReference type="Gene3D" id="2.120.10.30">
    <property type="entry name" value="TolB, C-terminal domain"/>
    <property type="match status" value="1"/>
</dbReference>
<sequence>MKGKLLHQVKLKGKSSWLNRYCALLSKFKVATVSDYNEIGVFDVCNYSYTKRNITDIILTWTVHRNVLCVATDPLNNHILVGEVSRHVYVFDDQLNYHHTLTLPEMIIYPHHMTVSECNLLVCDYEGNKTYLVNMEEPESKLIRELPTPDFDGHSGNPMNVCTDSNGFIYVLWMKSTHFTDGKHVITQYTKDGCQLLATIPIGTNDARCITTIMIGMTEKLLVSTFESGKLYIYNLM</sequence>
<keyword evidence="2" id="KW-1185">Reference proteome</keyword>
<name>A0A9Q1HB42_HOLLE</name>
<organism evidence="1 2">
    <name type="scientific">Holothuria leucospilota</name>
    <name type="common">Black long sea cucumber</name>
    <name type="synonym">Mertensiothuria leucospilota</name>
    <dbReference type="NCBI Taxonomy" id="206669"/>
    <lineage>
        <taxon>Eukaryota</taxon>
        <taxon>Metazoa</taxon>
        <taxon>Echinodermata</taxon>
        <taxon>Eleutherozoa</taxon>
        <taxon>Echinozoa</taxon>
        <taxon>Holothuroidea</taxon>
        <taxon>Aspidochirotacea</taxon>
        <taxon>Aspidochirotida</taxon>
        <taxon>Holothuriidae</taxon>
        <taxon>Holothuria</taxon>
    </lineage>
</organism>
<evidence type="ECO:0000313" key="2">
    <source>
        <dbReference type="Proteomes" id="UP001152320"/>
    </source>
</evidence>
<dbReference type="SUPFAM" id="SSF101898">
    <property type="entry name" value="NHL repeat"/>
    <property type="match status" value="1"/>
</dbReference>
<dbReference type="AlphaFoldDB" id="A0A9Q1HB42"/>
<reference evidence="1" key="1">
    <citation type="submission" date="2021-10" db="EMBL/GenBank/DDBJ databases">
        <title>Tropical sea cucumber genome reveals ecological adaptation and Cuvierian tubules defense mechanism.</title>
        <authorList>
            <person name="Chen T."/>
        </authorList>
    </citation>
    <scope>NUCLEOTIDE SEQUENCE</scope>
    <source>
        <strain evidence="1">Nanhai2018</strain>
        <tissue evidence="1">Muscle</tissue>
    </source>
</reference>
<accession>A0A9Q1HB42</accession>
<gene>
    <name evidence="1" type="ORF">HOLleu_17349</name>
</gene>
<dbReference type="OrthoDB" id="8883818at2759"/>